<evidence type="ECO:0000313" key="3">
    <source>
        <dbReference type="Proteomes" id="UP000319976"/>
    </source>
</evidence>
<dbReference type="GO" id="GO:0005737">
    <property type="term" value="C:cytoplasm"/>
    <property type="evidence" value="ECO:0007669"/>
    <property type="project" value="TreeGrafter"/>
</dbReference>
<name>A0A517TF19_9PLAN</name>
<evidence type="ECO:0000313" key="2">
    <source>
        <dbReference type="EMBL" id="QDT66958.1"/>
    </source>
</evidence>
<dbReference type="InterPro" id="IPR051783">
    <property type="entry name" value="NAD(P)-dependent_oxidoreduct"/>
</dbReference>
<evidence type="ECO:0000259" key="1">
    <source>
        <dbReference type="Pfam" id="PF01370"/>
    </source>
</evidence>
<dbReference type="GO" id="GO:0004029">
    <property type="term" value="F:aldehyde dehydrogenase (NAD+) activity"/>
    <property type="evidence" value="ECO:0007669"/>
    <property type="project" value="TreeGrafter"/>
</dbReference>
<protein>
    <submittedName>
        <fullName evidence="2">Short chain dehydrogenase</fullName>
    </submittedName>
</protein>
<dbReference type="AlphaFoldDB" id="A0A517TF19"/>
<sequence length="289" mass="31965">MKTRLIIGCGYLGRRIAERWLANGDSVMALTRSEERAEQFRHQQIEPIIGDVTIADSLSHLPAADTCLYAVGLDRSSGASHHDVYVDGLRNALAQLAGKVGQLIYISSTSVYGQSQGEEVDEQSETQPLNERGQNCLTAEQLVRDFQSSGTSINILRLSGIYGPDRLLRRATQVRNREPIAGNADAWLNLIHVDDAAQAVLACEQHGRTGETYLVSDDEPVRRRDYYGTLAELVGGEPPLFSEGETPRHAVGQGKQCRNQRVREKLSLELQYPTYREGLPAAWKVSSMT</sequence>
<dbReference type="PANTHER" id="PTHR48079:SF6">
    <property type="entry name" value="NAD(P)-BINDING DOMAIN-CONTAINING PROTEIN-RELATED"/>
    <property type="match status" value="1"/>
</dbReference>
<reference evidence="2 3" key="1">
    <citation type="submission" date="2019-02" db="EMBL/GenBank/DDBJ databases">
        <title>Deep-cultivation of Planctomycetes and their phenomic and genomic characterization uncovers novel biology.</title>
        <authorList>
            <person name="Wiegand S."/>
            <person name="Jogler M."/>
            <person name="Boedeker C."/>
            <person name="Pinto D."/>
            <person name="Vollmers J."/>
            <person name="Rivas-Marin E."/>
            <person name="Kohn T."/>
            <person name="Peeters S.H."/>
            <person name="Heuer A."/>
            <person name="Rast P."/>
            <person name="Oberbeckmann S."/>
            <person name="Bunk B."/>
            <person name="Jeske O."/>
            <person name="Meyerdierks A."/>
            <person name="Storesund J.E."/>
            <person name="Kallscheuer N."/>
            <person name="Luecker S."/>
            <person name="Lage O.M."/>
            <person name="Pohl T."/>
            <person name="Merkel B.J."/>
            <person name="Hornburger P."/>
            <person name="Mueller R.-W."/>
            <person name="Bruemmer F."/>
            <person name="Labrenz M."/>
            <person name="Spormann A.M."/>
            <person name="Op den Camp H."/>
            <person name="Overmann J."/>
            <person name="Amann R."/>
            <person name="Jetten M.S.M."/>
            <person name="Mascher T."/>
            <person name="Medema M.H."/>
            <person name="Devos D.P."/>
            <person name="Kaster A.-K."/>
            <person name="Ovreas L."/>
            <person name="Rohde M."/>
            <person name="Galperin M.Y."/>
            <person name="Jogler C."/>
        </authorList>
    </citation>
    <scope>NUCLEOTIDE SEQUENCE [LARGE SCALE GENOMIC DNA]</scope>
    <source>
        <strain evidence="2 3">V22</strain>
    </source>
</reference>
<dbReference type="OrthoDB" id="9808276at2"/>
<gene>
    <name evidence="2" type="ORF">V22_42300</name>
</gene>
<dbReference type="Pfam" id="PF01370">
    <property type="entry name" value="Epimerase"/>
    <property type="match status" value="1"/>
</dbReference>
<organism evidence="2 3">
    <name type="scientific">Calycomorphotria hydatis</name>
    <dbReference type="NCBI Taxonomy" id="2528027"/>
    <lineage>
        <taxon>Bacteria</taxon>
        <taxon>Pseudomonadati</taxon>
        <taxon>Planctomycetota</taxon>
        <taxon>Planctomycetia</taxon>
        <taxon>Planctomycetales</taxon>
        <taxon>Planctomycetaceae</taxon>
        <taxon>Calycomorphotria</taxon>
    </lineage>
</organism>
<dbReference type="KEGG" id="chya:V22_42300"/>
<dbReference type="RefSeq" id="WP_145266526.1">
    <property type="nucleotide sequence ID" value="NZ_CP036316.1"/>
</dbReference>
<dbReference type="EMBL" id="CP036316">
    <property type="protein sequence ID" value="QDT66958.1"/>
    <property type="molecule type" value="Genomic_DNA"/>
</dbReference>
<keyword evidence="3" id="KW-1185">Reference proteome</keyword>
<dbReference type="InterPro" id="IPR036291">
    <property type="entry name" value="NAD(P)-bd_dom_sf"/>
</dbReference>
<dbReference type="PANTHER" id="PTHR48079">
    <property type="entry name" value="PROTEIN YEEZ"/>
    <property type="match status" value="1"/>
</dbReference>
<proteinExistence type="predicted"/>
<dbReference type="CDD" id="cd05266">
    <property type="entry name" value="SDR_a4"/>
    <property type="match status" value="1"/>
</dbReference>
<dbReference type="Proteomes" id="UP000319976">
    <property type="component" value="Chromosome"/>
</dbReference>
<dbReference type="Gene3D" id="3.40.50.720">
    <property type="entry name" value="NAD(P)-binding Rossmann-like Domain"/>
    <property type="match status" value="1"/>
</dbReference>
<accession>A0A517TF19</accession>
<dbReference type="SUPFAM" id="SSF51735">
    <property type="entry name" value="NAD(P)-binding Rossmann-fold domains"/>
    <property type="match status" value="1"/>
</dbReference>
<feature type="domain" description="NAD-dependent epimerase/dehydratase" evidence="1">
    <location>
        <begin position="6"/>
        <end position="215"/>
    </location>
</feature>
<dbReference type="InterPro" id="IPR001509">
    <property type="entry name" value="Epimerase_deHydtase"/>
</dbReference>